<comment type="similarity">
    <text evidence="3">Belongs to the PhyH family. EctD subfamily.</text>
</comment>
<accession>A0ABP7L7J7</accession>
<keyword evidence="5" id="KW-0479">Metal-binding</keyword>
<reference evidence="13" key="1">
    <citation type="journal article" date="2019" name="Int. J. Syst. Evol. Microbiol.">
        <title>The Global Catalogue of Microorganisms (GCM) 10K type strain sequencing project: providing services to taxonomists for standard genome sequencing and annotation.</title>
        <authorList>
            <consortium name="The Broad Institute Genomics Platform"/>
            <consortium name="The Broad Institute Genome Sequencing Center for Infectious Disease"/>
            <person name="Wu L."/>
            <person name="Ma J."/>
        </authorList>
    </citation>
    <scope>NUCLEOTIDE SEQUENCE [LARGE SCALE GENOMIC DNA]</scope>
    <source>
        <strain evidence="13">JCM 16956</strain>
    </source>
</reference>
<keyword evidence="8" id="KW-0408">Iron</keyword>
<dbReference type="EMBL" id="BAABAJ010000001">
    <property type="protein sequence ID" value="GAA3895714.1"/>
    <property type="molecule type" value="Genomic_DNA"/>
</dbReference>
<evidence type="ECO:0000256" key="5">
    <source>
        <dbReference type="ARBA" id="ARBA00022723"/>
    </source>
</evidence>
<dbReference type="SUPFAM" id="SSF51197">
    <property type="entry name" value="Clavaminate synthase-like"/>
    <property type="match status" value="1"/>
</dbReference>
<sequence>MTRAARPRPRARRAPLPAPYEKGRHSRMTSAPARPVDLYPTRGPEEVLVGRKDPVVWSEPGTPGPFWARELEAYERDGFVTVDELVSPGEVAALRDELDRLVSDPRVREDERAVLEPRSREIRSVFEVHRISEVFARLAADPRVLGRARQILGSEVYVHQSRVNVKPGFGAHGFSWHSDFETWHAEDGLPRMRTVSVSIALTPNHTTNGSLMIMPGSHRTFLGCAGATPEDNYKTSLRMQDAGTPSDEALTTFAEACGIRHLTGPAGSATWFDCNAMHGSGDNITPYPRSNVFLVFNSVENRPELPFAAPVRRPSFIAARDATPLG</sequence>
<keyword evidence="7" id="KW-0560">Oxidoreductase</keyword>
<feature type="compositionally biased region" description="Basic residues" evidence="11">
    <location>
        <begin position="1"/>
        <end position="13"/>
    </location>
</feature>
<keyword evidence="13" id="KW-1185">Reference proteome</keyword>
<feature type="region of interest" description="Disordered" evidence="11">
    <location>
        <begin position="1"/>
        <end position="41"/>
    </location>
</feature>
<evidence type="ECO:0000256" key="6">
    <source>
        <dbReference type="ARBA" id="ARBA00022964"/>
    </source>
</evidence>
<evidence type="ECO:0000256" key="1">
    <source>
        <dbReference type="ARBA" id="ARBA00001954"/>
    </source>
</evidence>
<evidence type="ECO:0000256" key="4">
    <source>
        <dbReference type="ARBA" id="ARBA00011738"/>
    </source>
</evidence>
<dbReference type="PANTHER" id="PTHR20883:SF48">
    <property type="entry name" value="ECTOINE DIOXYGENASE"/>
    <property type="match status" value="1"/>
</dbReference>
<dbReference type="Pfam" id="PF05721">
    <property type="entry name" value="PhyH"/>
    <property type="match status" value="1"/>
</dbReference>
<protein>
    <recommendedName>
        <fullName evidence="10">Ectoine hydroxylase</fullName>
        <ecNumber evidence="10">1.14.11.55</ecNumber>
    </recommendedName>
</protein>
<evidence type="ECO:0000313" key="13">
    <source>
        <dbReference type="Proteomes" id="UP001501000"/>
    </source>
</evidence>
<comment type="cofactor">
    <cofactor evidence="1">
        <name>Fe(2+)</name>
        <dbReference type="ChEBI" id="CHEBI:29033"/>
    </cofactor>
</comment>
<name>A0ABP7L7J7_9ACTN</name>
<evidence type="ECO:0000256" key="10">
    <source>
        <dbReference type="NCBIfam" id="TIGR02408"/>
    </source>
</evidence>
<dbReference type="EC" id="1.14.11.55" evidence="10"/>
<comment type="catalytic activity">
    <reaction evidence="9">
        <text>L-ectoine + 2-oxoglutarate + O2 = 5-hydroxyectoine + succinate + CO2</text>
        <dbReference type="Rhea" id="RHEA:45740"/>
        <dbReference type="ChEBI" id="CHEBI:15379"/>
        <dbReference type="ChEBI" id="CHEBI:16526"/>
        <dbReference type="ChEBI" id="CHEBI:16810"/>
        <dbReference type="ChEBI" id="CHEBI:30031"/>
        <dbReference type="ChEBI" id="CHEBI:58515"/>
        <dbReference type="ChEBI" id="CHEBI:85413"/>
        <dbReference type="EC" id="1.14.11.55"/>
    </reaction>
</comment>
<dbReference type="Proteomes" id="UP001501000">
    <property type="component" value="Unassembled WGS sequence"/>
</dbReference>
<dbReference type="PANTHER" id="PTHR20883">
    <property type="entry name" value="PHYTANOYL-COA DIOXYGENASE DOMAIN CONTAINING 1"/>
    <property type="match status" value="1"/>
</dbReference>
<evidence type="ECO:0000256" key="7">
    <source>
        <dbReference type="ARBA" id="ARBA00023002"/>
    </source>
</evidence>
<keyword evidence="6" id="KW-0223">Dioxygenase</keyword>
<organism evidence="12 13">
    <name type="scientific">Streptomyces gulbargensis</name>
    <dbReference type="NCBI Taxonomy" id="364901"/>
    <lineage>
        <taxon>Bacteria</taxon>
        <taxon>Bacillati</taxon>
        <taxon>Actinomycetota</taxon>
        <taxon>Actinomycetes</taxon>
        <taxon>Kitasatosporales</taxon>
        <taxon>Streptomycetaceae</taxon>
        <taxon>Streptomyces</taxon>
    </lineage>
</organism>
<comment type="function">
    <text evidence="2">Involved in the biosynthesis of 5-hydroxyectoine, called compatible solute, which helps organisms to survive extreme osmotic stress by acting as a highly soluble organic osmolyte. Catalyzes the 2-oxoglutarate-dependent selective hydroxylation of L-ectoine to yield (4S,5S)-5-hydroxyectoine.</text>
</comment>
<evidence type="ECO:0000256" key="3">
    <source>
        <dbReference type="ARBA" id="ARBA00007851"/>
    </source>
</evidence>
<evidence type="ECO:0000256" key="11">
    <source>
        <dbReference type="SAM" id="MobiDB-lite"/>
    </source>
</evidence>
<comment type="subunit">
    <text evidence="4">Homodimer.</text>
</comment>
<dbReference type="InterPro" id="IPR008775">
    <property type="entry name" value="Phytyl_CoA_dOase-like"/>
</dbReference>
<evidence type="ECO:0000256" key="8">
    <source>
        <dbReference type="ARBA" id="ARBA00023004"/>
    </source>
</evidence>
<dbReference type="NCBIfam" id="TIGR02408">
    <property type="entry name" value="ectoine_ThpD"/>
    <property type="match status" value="1"/>
</dbReference>
<comment type="caution">
    <text evidence="12">The sequence shown here is derived from an EMBL/GenBank/DDBJ whole genome shotgun (WGS) entry which is preliminary data.</text>
</comment>
<proteinExistence type="inferred from homology"/>
<evidence type="ECO:0000256" key="9">
    <source>
        <dbReference type="ARBA" id="ARBA00049228"/>
    </source>
</evidence>
<dbReference type="InterPro" id="IPR012774">
    <property type="entry name" value="EctD"/>
</dbReference>
<dbReference type="Gene3D" id="2.60.120.620">
    <property type="entry name" value="q2cbj1_9rhob like domain"/>
    <property type="match status" value="1"/>
</dbReference>
<gene>
    <name evidence="12" type="primary">thpD</name>
    <name evidence="12" type="ORF">GCM10022244_02070</name>
</gene>
<evidence type="ECO:0000313" key="12">
    <source>
        <dbReference type="EMBL" id="GAA3895714.1"/>
    </source>
</evidence>
<evidence type="ECO:0000256" key="2">
    <source>
        <dbReference type="ARBA" id="ARBA00004063"/>
    </source>
</evidence>